<dbReference type="RefSeq" id="WP_209147874.1">
    <property type="nucleotide sequence ID" value="NZ_JAGHKP010000004.1"/>
</dbReference>
<evidence type="ECO:0008006" key="3">
    <source>
        <dbReference type="Google" id="ProtNLM"/>
    </source>
</evidence>
<name>A0ABS3YJ98_9BACT</name>
<comment type="caution">
    <text evidence="1">The sequence shown here is derived from an EMBL/GenBank/DDBJ whole genome shotgun (WGS) entry which is preliminary data.</text>
</comment>
<gene>
    <name evidence="1" type="ORF">J7I43_21210</name>
</gene>
<organism evidence="1 2">
    <name type="scientific">Chitinophaga chungangae</name>
    <dbReference type="NCBI Taxonomy" id="2821488"/>
    <lineage>
        <taxon>Bacteria</taxon>
        <taxon>Pseudomonadati</taxon>
        <taxon>Bacteroidota</taxon>
        <taxon>Chitinophagia</taxon>
        <taxon>Chitinophagales</taxon>
        <taxon>Chitinophagaceae</taxon>
        <taxon>Chitinophaga</taxon>
    </lineage>
</organism>
<keyword evidence="2" id="KW-1185">Reference proteome</keyword>
<sequence>MQFPDPNVETLLQRFQPALGGDYEKYRNHVYRVLANCLLLDDNANVPTYAIAAVFHDIGIWTDHTFDYLAPSIAQLRAYFTETGQEALLEEISLMISWHHKTSRYTGPFEKTVETFREADWTDVSLGLTSFGIQRSQLKAIREKFPNRGFHWFLLRQTFRNFLKHPLNPLPVFKK</sequence>
<evidence type="ECO:0000313" key="2">
    <source>
        <dbReference type="Proteomes" id="UP000679126"/>
    </source>
</evidence>
<proteinExistence type="predicted"/>
<dbReference type="Gene3D" id="1.10.3210.10">
    <property type="entry name" value="Hypothetical protein af1432"/>
    <property type="match status" value="1"/>
</dbReference>
<dbReference type="SUPFAM" id="SSF109604">
    <property type="entry name" value="HD-domain/PDEase-like"/>
    <property type="match status" value="1"/>
</dbReference>
<protein>
    <recommendedName>
        <fullName evidence="3">HD domain-containing protein</fullName>
    </recommendedName>
</protein>
<dbReference type="Proteomes" id="UP000679126">
    <property type="component" value="Unassembled WGS sequence"/>
</dbReference>
<dbReference type="EMBL" id="JAGHKP010000004">
    <property type="protein sequence ID" value="MBO9154760.1"/>
    <property type="molecule type" value="Genomic_DNA"/>
</dbReference>
<accession>A0ABS3YJ98</accession>
<reference evidence="2" key="1">
    <citation type="submission" date="2021-03" db="EMBL/GenBank/DDBJ databases">
        <title>Assistant Professor.</title>
        <authorList>
            <person name="Huq M.A."/>
        </authorList>
    </citation>
    <scope>NUCLEOTIDE SEQUENCE [LARGE SCALE GENOMIC DNA]</scope>
    <source>
        <strain evidence="2">MAH-28</strain>
    </source>
</reference>
<evidence type="ECO:0000313" key="1">
    <source>
        <dbReference type="EMBL" id="MBO9154760.1"/>
    </source>
</evidence>